<evidence type="ECO:0000313" key="1">
    <source>
        <dbReference type="EMBL" id="EFA03931.1"/>
    </source>
</evidence>
<name>D6WK11_TRICA</name>
<keyword evidence="2" id="KW-1185">Reference proteome</keyword>
<dbReference type="InParanoid" id="D6WK11"/>
<reference evidence="1 2" key="2">
    <citation type="journal article" date="2010" name="Nucleic Acids Res.">
        <title>BeetleBase in 2010: revisions to provide comprehensive genomic information for Tribolium castaneum.</title>
        <authorList>
            <person name="Kim H.S."/>
            <person name="Murphy T."/>
            <person name="Xia J."/>
            <person name="Caragea D."/>
            <person name="Park Y."/>
            <person name="Beeman R.W."/>
            <person name="Lorenzen M.D."/>
            <person name="Butcher S."/>
            <person name="Manak J.R."/>
            <person name="Brown S.J."/>
        </authorList>
    </citation>
    <scope>GENOME REANNOTATION</scope>
    <source>
        <strain evidence="1 2">Georgia GA2</strain>
    </source>
</reference>
<dbReference type="AlphaFoldDB" id="D6WK11"/>
<reference evidence="1 2" key="1">
    <citation type="journal article" date="2008" name="Nature">
        <title>The genome of the model beetle and pest Tribolium castaneum.</title>
        <authorList>
            <consortium name="Tribolium Genome Sequencing Consortium"/>
            <person name="Richards S."/>
            <person name="Gibbs R.A."/>
            <person name="Weinstock G.M."/>
            <person name="Brown S.J."/>
            <person name="Denell R."/>
            <person name="Beeman R.W."/>
            <person name="Gibbs R."/>
            <person name="Beeman R.W."/>
            <person name="Brown S.J."/>
            <person name="Bucher G."/>
            <person name="Friedrich M."/>
            <person name="Grimmelikhuijzen C.J."/>
            <person name="Klingler M."/>
            <person name="Lorenzen M."/>
            <person name="Richards S."/>
            <person name="Roth S."/>
            <person name="Schroder R."/>
            <person name="Tautz D."/>
            <person name="Zdobnov E.M."/>
            <person name="Muzny D."/>
            <person name="Gibbs R.A."/>
            <person name="Weinstock G.M."/>
            <person name="Attaway T."/>
            <person name="Bell S."/>
            <person name="Buhay C.J."/>
            <person name="Chandrabose M.N."/>
            <person name="Chavez D."/>
            <person name="Clerk-Blankenburg K.P."/>
            <person name="Cree A."/>
            <person name="Dao M."/>
            <person name="Davis C."/>
            <person name="Chacko J."/>
            <person name="Dinh H."/>
            <person name="Dugan-Rocha S."/>
            <person name="Fowler G."/>
            <person name="Garner T.T."/>
            <person name="Garnes J."/>
            <person name="Gnirke A."/>
            <person name="Hawes A."/>
            <person name="Hernandez J."/>
            <person name="Hines S."/>
            <person name="Holder M."/>
            <person name="Hume J."/>
            <person name="Jhangiani S.N."/>
            <person name="Joshi V."/>
            <person name="Khan Z.M."/>
            <person name="Jackson L."/>
            <person name="Kovar C."/>
            <person name="Kowis A."/>
            <person name="Lee S."/>
            <person name="Lewis L.R."/>
            <person name="Margolis J."/>
            <person name="Morgan M."/>
            <person name="Nazareth L.V."/>
            <person name="Nguyen N."/>
            <person name="Okwuonu G."/>
            <person name="Parker D."/>
            <person name="Richards S."/>
            <person name="Ruiz S.J."/>
            <person name="Santibanez J."/>
            <person name="Savard J."/>
            <person name="Scherer S.E."/>
            <person name="Schneider B."/>
            <person name="Sodergren E."/>
            <person name="Tautz D."/>
            <person name="Vattahil S."/>
            <person name="Villasana D."/>
            <person name="White C.S."/>
            <person name="Wright R."/>
            <person name="Park Y."/>
            <person name="Beeman R.W."/>
            <person name="Lord J."/>
            <person name="Oppert B."/>
            <person name="Lorenzen M."/>
            <person name="Brown S."/>
            <person name="Wang L."/>
            <person name="Savard J."/>
            <person name="Tautz D."/>
            <person name="Richards S."/>
            <person name="Weinstock G."/>
            <person name="Gibbs R.A."/>
            <person name="Liu Y."/>
            <person name="Worley K."/>
            <person name="Weinstock G."/>
            <person name="Elsik C.G."/>
            <person name="Reese J.T."/>
            <person name="Elhaik E."/>
            <person name="Landan G."/>
            <person name="Graur D."/>
            <person name="Arensburger P."/>
            <person name="Atkinson P."/>
            <person name="Beeman R.W."/>
            <person name="Beidler J."/>
            <person name="Brown S.J."/>
            <person name="Demuth J.P."/>
            <person name="Drury D.W."/>
            <person name="Du Y.Z."/>
            <person name="Fujiwara H."/>
            <person name="Lorenzen M."/>
            <person name="Maselli V."/>
            <person name="Osanai M."/>
            <person name="Park Y."/>
            <person name="Robertson H.M."/>
            <person name="Tu Z."/>
            <person name="Wang J.J."/>
            <person name="Wang S."/>
            <person name="Richards S."/>
            <person name="Song H."/>
            <person name="Zhang L."/>
            <person name="Sodergren E."/>
            <person name="Werner D."/>
            <person name="Stanke M."/>
            <person name="Morgenstern B."/>
            <person name="Solovyev V."/>
            <person name="Kosarev P."/>
            <person name="Brown G."/>
            <person name="Chen H.C."/>
            <person name="Ermolaeva O."/>
            <person name="Hlavina W."/>
            <person name="Kapustin Y."/>
            <person name="Kiryutin B."/>
            <person name="Kitts P."/>
            <person name="Maglott D."/>
            <person name="Pruitt K."/>
            <person name="Sapojnikov V."/>
            <person name="Souvorov A."/>
            <person name="Mackey A.J."/>
            <person name="Waterhouse R.M."/>
            <person name="Wyder S."/>
            <person name="Zdobnov E.M."/>
            <person name="Zdobnov E.M."/>
            <person name="Wyder S."/>
            <person name="Kriventseva E.V."/>
            <person name="Kadowaki T."/>
            <person name="Bork P."/>
            <person name="Aranda M."/>
            <person name="Bao R."/>
            <person name="Beermann A."/>
            <person name="Berns N."/>
            <person name="Bolognesi R."/>
            <person name="Bonneton F."/>
            <person name="Bopp D."/>
            <person name="Brown S.J."/>
            <person name="Bucher G."/>
            <person name="Butts T."/>
            <person name="Chaumot A."/>
            <person name="Denell R.E."/>
            <person name="Ferrier D.E."/>
            <person name="Friedrich M."/>
            <person name="Gordon C.M."/>
            <person name="Jindra M."/>
            <person name="Klingler M."/>
            <person name="Lan Q."/>
            <person name="Lattorff H.M."/>
            <person name="Laudet V."/>
            <person name="von Levetsow C."/>
            <person name="Liu Z."/>
            <person name="Lutz R."/>
            <person name="Lynch J.A."/>
            <person name="da Fonseca R.N."/>
            <person name="Posnien N."/>
            <person name="Reuter R."/>
            <person name="Roth S."/>
            <person name="Savard J."/>
            <person name="Schinko J.B."/>
            <person name="Schmitt C."/>
            <person name="Schoppmeier M."/>
            <person name="Schroder R."/>
            <person name="Shippy T.D."/>
            <person name="Simonnet F."/>
            <person name="Marques-Souza H."/>
            <person name="Tautz D."/>
            <person name="Tomoyasu Y."/>
            <person name="Trauner J."/>
            <person name="Van der Zee M."/>
            <person name="Vervoort M."/>
            <person name="Wittkopp N."/>
            <person name="Wimmer E.A."/>
            <person name="Yang X."/>
            <person name="Jones A.K."/>
            <person name="Sattelle D.B."/>
            <person name="Ebert P.R."/>
            <person name="Nelson D."/>
            <person name="Scott J.G."/>
            <person name="Beeman R.W."/>
            <person name="Muthukrishnan S."/>
            <person name="Kramer K.J."/>
            <person name="Arakane Y."/>
            <person name="Beeman R.W."/>
            <person name="Zhu Q."/>
            <person name="Hogenkamp D."/>
            <person name="Dixit R."/>
            <person name="Oppert B."/>
            <person name="Jiang H."/>
            <person name="Zou Z."/>
            <person name="Marshall J."/>
            <person name="Elpidina E."/>
            <person name="Vinokurov K."/>
            <person name="Oppert C."/>
            <person name="Zou Z."/>
            <person name="Evans J."/>
            <person name="Lu Z."/>
            <person name="Zhao P."/>
            <person name="Sumathipala N."/>
            <person name="Altincicek B."/>
            <person name="Vilcinskas A."/>
            <person name="Williams M."/>
            <person name="Hultmark D."/>
            <person name="Hetru C."/>
            <person name="Jiang H."/>
            <person name="Grimmelikhuijzen C.J."/>
            <person name="Hauser F."/>
            <person name="Cazzamali G."/>
            <person name="Williamson M."/>
            <person name="Park Y."/>
            <person name="Li B."/>
            <person name="Tanaka Y."/>
            <person name="Predel R."/>
            <person name="Neupert S."/>
            <person name="Schachtner J."/>
            <person name="Verleyen P."/>
            <person name="Raible F."/>
            <person name="Bork P."/>
            <person name="Friedrich M."/>
            <person name="Walden K.K."/>
            <person name="Robertson H.M."/>
            <person name="Angeli S."/>
            <person name="Foret S."/>
            <person name="Bucher G."/>
            <person name="Schuetz S."/>
            <person name="Maleszka R."/>
            <person name="Wimmer E.A."/>
            <person name="Beeman R.W."/>
            <person name="Lorenzen M."/>
            <person name="Tomoyasu Y."/>
            <person name="Miller S.C."/>
            <person name="Grossmann D."/>
            <person name="Bucher G."/>
        </authorList>
    </citation>
    <scope>NUCLEOTIDE SEQUENCE [LARGE SCALE GENOMIC DNA]</scope>
    <source>
        <strain evidence="1 2">Georgia GA2</strain>
    </source>
</reference>
<accession>D6WK11</accession>
<dbReference type="HOGENOM" id="CLU_2797249_0_0_1"/>
<organism evidence="1 2">
    <name type="scientific">Tribolium castaneum</name>
    <name type="common">Red flour beetle</name>
    <dbReference type="NCBI Taxonomy" id="7070"/>
    <lineage>
        <taxon>Eukaryota</taxon>
        <taxon>Metazoa</taxon>
        <taxon>Ecdysozoa</taxon>
        <taxon>Arthropoda</taxon>
        <taxon>Hexapoda</taxon>
        <taxon>Insecta</taxon>
        <taxon>Pterygota</taxon>
        <taxon>Neoptera</taxon>
        <taxon>Endopterygota</taxon>
        <taxon>Coleoptera</taxon>
        <taxon>Polyphaga</taxon>
        <taxon>Cucujiformia</taxon>
        <taxon>Tenebrionidae</taxon>
        <taxon>Tenebrionidae incertae sedis</taxon>
        <taxon>Tribolium</taxon>
    </lineage>
</organism>
<gene>
    <name evidence="1" type="primary">GLEAN_14071</name>
    <name evidence="1" type="ORF">TcasGA2_TC014071</name>
</gene>
<proteinExistence type="predicted"/>
<dbReference type="Proteomes" id="UP000007266">
    <property type="component" value="Linkage group 5"/>
</dbReference>
<evidence type="ECO:0000313" key="2">
    <source>
        <dbReference type="Proteomes" id="UP000007266"/>
    </source>
</evidence>
<sequence length="68" mass="7999">MEHQNPNKDCLYRKKGGIAPRTERELFEETIRCVNRYCSQVQSNTEQTDALPAFILVNFDDLGQFYQK</sequence>
<protein>
    <submittedName>
        <fullName evidence="1">Uncharacterized protein</fullName>
    </submittedName>
</protein>
<dbReference type="EMBL" id="KQ971342">
    <property type="protein sequence ID" value="EFA03931.1"/>
    <property type="molecule type" value="Genomic_DNA"/>
</dbReference>